<name>H0R3K6_9ACTN</name>
<dbReference type="OrthoDB" id="4375564at2"/>
<keyword evidence="1" id="KW-0812">Transmembrane</keyword>
<dbReference type="EMBL" id="BAEH01000092">
    <property type="protein sequence ID" value="GAB19657.1"/>
    <property type="molecule type" value="Genomic_DNA"/>
</dbReference>
<dbReference type="eggNOG" id="COG3832">
    <property type="taxonomic scope" value="Bacteria"/>
</dbReference>
<sequence length="182" mass="19287">MNKFVLVIAIGAALVFLCVLGLVILAILASGSKGPRRFSLTTPTDIEDFVKTAPWSATVALSVPGSPSEVQQRLLSGPTVRVQPLFSGPAVENGTRTYRGLIATTSQVVDEQPNGVTAAGTGISVPLFVKSYVERWTVEPTSSGSNVTCTLAFSLKLFGFLPIGWTAAFAEPFIKLGIRRAF</sequence>
<organism evidence="2 3">
    <name type="scientific">Gordonia effusa NBRC 100432</name>
    <dbReference type="NCBI Taxonomy" id="1077974"/>
    <lineage>
        <taxon>Bacteria</taxon>
        <taxon>Bacillati</taxon>
        <taxon>Actinomycetota</taxon>
        <taxon>Actinomycetes</taxon>
        <taxon>Mycobacteriales</taxon>
        <taxon>Gordoniaceae</taxon>
        <taxon>Gordonia</taxon>
    </lineage>
</organism>
<dbReference type="AlphaFoldDB" id="H0R3K6"/>
<dbReference type="InterPro" id="IPR019587">
    <property type="entry name" value="Polyketide_cyclase/dehydratase"/>
</dbReference>
<keyword evidence="1" id="KW-0472">Membrane</keyword>
<proteinExistence type="predicted"/>
<feature type="transmembrane region" description="Helical" evidence="1">
    <location>
        <begin position="6"/>
        <end position="29"/>
    </location>
</feature>
<accession>H0R3K6</accession>
<dbReference type="Proteomes" id="UP000035034">
    <property type="component" value="Unassembled WGS sequence"/>
</dbReference>
<keyword evidence="1" id="KW-1133">Transmembrane helix</keyword>
<protein>
    <recommendedName>
        <fullName evidence="4">Polyketide cyclase/dehydrase</fullName>
    </recommendedName>
</protein>
<dbReference type="RefSeq" id="WP_007318992.1">
    <property type="nucleotide sequence ID" value="NZ_BAEH01000092.1"/>
</dbReference>
<evidence type="ECO:0000256" key="1">
    <source>
        <dbReference type="SAM" id="Phobius"/>
    </source>
</evidence>
<comment type="caution">
    <text evidence="2">The sequence shown here is derived from an EMBL/GenBank/DDBJ whole genome shotgun (WGS) entry which is preliminary data.</text>
</comment>
<reference evidence="2 3" key="1">
    <citation type="submission" date="2011-12" db="EMBL/GenBank/DDBJ databases">
        <title>Whole genome shotgun sequence of Gordonia effusa NBRC 100432.</title>
        <authorList>
            <person name="Yoshida I."/>
            <person name="Takarada H."/>
            <person name="Hosoyama A."/>
            <person name="Tsuchikane K."/>
            <person name="Katsumata H."/>
            <person name="Yamazaki S."/>
            <person name="Fujita N."/>
        </authorList>
    </citation>
    <scope>NUCLEOTIDE SEQUENCE [LARGE SCALE GENOMIC DNA]</scope>
    <source>
        <strain evidence="2 3">NBRC 100432</strain>
    </source>
</reference>
<dbReference type="Pfam" id="PF10604">
    <property type="entry name" value="Polyketide_cyc2"/>
    <property type="match status" value="1"/>
</dbReference>
<evidence type="ECO:0008006" key="4">
    <source>
        <dbReference type="Google" id="ProtNLM"/>
    </source>
</evidence>
<evidence type="ECO:0000313" key="2">
    <source>
        <dbReference type="EMBL" id="GAB19657.1"/>
    </source>
</evidence>
<gene>
    <name evidence="2" type="ORF">GOEFS_092_00820</name>
</gene>
<keyword evidence="3" id="KW-1185">Reference proteome</keyword>
<evidence type="ECO:0000313" key="3">
    <source>
        <dbReference type="Proteomes" id="UP000035034"/>
    </source>
</evidence>